<accession>A0A2B7Z196</accession>
<keyword evidence="4" id="KW-1185">Reference proteome</keyword>
<dbReference type="STRING" id="1447883.A0A2B7Z196"/>
<proteinExistence type="predicted"/>
<gene>
    <name evidence="3" type="ORF">AJ80_01481</name>
</gene>
<feature type="region of interest" description="Disordered" evidence="1">
    <location>
        <begin position="1"/>
        <end position="23"/>
    </location>
</feature>
<dbReference type="InterPro" id="IPR021047">
    <property type="entry name" value="Mannosyltransferase_CMT1"/>
</dbReference>
<dbReference type="AlphaFoldDB" id="A0A2B7Z196"/>
<keyword evidence="2" id="KW-0472">Membrane</keyword>
<dbReference type="PANTHER" id="PTHR34144">
    <property type="entry name" value="CHROMOSOME 8, WHOLE GENOME SHOTGUN SEQUENCE"/>
    <property type="match status" value="1"/>
</dbReference>
<reference evidence="3 4" key="1">
    <citation type="submission" date="2017-10" db="EMBL/GenBank/DDBJ databases">
        <title>Comparative genomics in systemic dimorphic fungi from Ajellomycetaceae.</title>
        <authorList>
            <person name="Munoz J.F."/>
            <person name="Mcewen J.G."/>
            <person name="Clay O.K."/>
            <person name="Cuomo C.A."/>
        </authorList>
    </citation>
    <scope>NUCLEOTIDE SEQUENCE [LARGE SCALE GENOMIC DNA]</scope>
    <source>
        <strain evidence="3 4">UAMH7299</strain>
    </source>
</reference>
<dbReference type="PANTHER" id="PTHR34144:SF8">
    <property type="entry name" value="GLYCOSYLTRANSFERASE FAMILY 69 PROTEIN"/>
    <property type="match status" value="1"/>
</dbReference>
<keyword evidence="2" id="KW-0812">Transmembrane</keyword>
<evidence type="ECO:0008006" key="5">
    <source>
        <dbReference type="Google" id="ProtNLM"/>
    </source>
</evidence>
<dbReference type="OrthoDB" id="262547at2759"/>
<sequence>MPPLRHPDEYELLDRSSEDSRDSFDIDGADFESYGPGRSPSFLRSRTTRLGRFLAFFTSVARRRTGEAAWKRRKQPIRPRRRISPRQCCFIFNSFLGIILAVILLTAIIRPSYTRLPNHYKALRQAVRSSSESGRGNPRNEKIFIAASLYDRDGSLAGGQWGENVLQLVDMLGENNVFLSIYENDSGKQGESALLEFERRVKCSKKIVYEPHLDVEDISHITLPNGTNRTKRIAYLAEVRNRALRPLDEPGDVKFDKLLYLNDVVFDPIDALQLLFSTHIGDNGVAKYRAACAVDFINPFKFYDTFATRDLEGYSMGVPFYPWFSTAGNAESRNDVLQQKDAVRVRSCWGGMVAFDAEFFQKTKAANTENLGDRRRADANSPARFRAEEDHYWDASECCLIHADIQLPPHKSEEPIDTGVYMNPFVRVAYDTRTLSWLGATRRFERLYSTIHNIINHIGRVPKFNPRRTEIAGEEVEDVVWVQGKNPGEGSYQTVKRRAGTGGFCGRRNLQVMVPNPTSGQKNWETLPVPSV</sequence>
<name>A0A2B7Z196_POLH7</name>
<protein>
    <recommendedName>
        <fullName evidence="5">Glycosyltransferase family 69 protein</fullName>
    </recommendedName>
</protein>
<organism evidence="3 4">
    <name type="scientific">Polytolypa hystricis (strain UAMH7299)</name>
    <dbReference type="NCBI Taxonomy" id="1447883"/>
    <lineage>
        <taxon>Eukaryota</taxon>
        <taxon>Fungi</taxon>
        <taxon>Dikarya</taxon>
        <taxon>Ascomycota</taxon>
        <taxon>Pezizomycotina</taxon>
        <taxon>Eurotiomycetes</taxon>
        <taxon>Eurotiomycetidae</taxon>
        <taxon>Onygenales</taxon>
        <taxon>Onygenales incertae sedis</taxon>
        <taxon>Polytolypa</taxon>
    </lineage>
</organism>
<dbReference type="EMBL" id="PDNA01000012">
    <property type="protein sequence ID" value="PGH26898.1"/>
    <property type="molecule type" value="Genomic_DNA"/>
</dbReference>
<evidence type="ECO:0000256" key="1">
    <source>
        <dbReference type="SAM" id="MobiDB-lite"/>
    </source>
</evidence>
<dbReference type="Proteomes" id="UP000224634">
    <property type="component" value="Unassembled WGS sequence"/>
</dbReference>
<evidence type="ECO:0000313" key="4">
    <source>
        <dbReference type="Proteomes" id="UP000224634"/>
    </source>
</evidence>
<keyword evidence="2" id="KW-1133">Transmembrane helix</keyword>
<dbReference type="Pfam" id="PF11735">
    <property type="entry name" value="CAP59_mtransfer"/>
    <property type="match status" value="1"/>
</dbReference>
<feature type="transmembrane region" description="Helical" evidence="2">
    <location>
        <begin position="88"/>
        <end position="109"/>
    </location>
</feature>
<comment type="caution">
    <text evidence="3">The sequence shown here is derived from an EMBL/GenBank/DDBJ whole genome shotgun (WGS) entry which is preliminary data.</text>
</comment>
<evidence type="ECO:0000256" key="2">
    <source>
        <dbReference type="SAM" id="Phobius"/>
    </source>
</evidence>
<evidence type="ECO:0000313" key="3">
    <source>
        <dbReference type="EMBL" id="PGH26898.1"/>
    </source>
</evidence>